<keyword evidence="3 6" id="KW-0812">Transmembrane</keyword>
<dbReference type="PROSITE" id="PS00221">
    <property type="entry name" value="MIP"/>
    <property type="match status" value="1"/>
</dbReference>
<keyword evidence="4 7" id="KW-1133">Transmembrane helix</keyword>
<keyword evidence="2 6" id="KW-0813">Transport</keyword>
<evidence type="ECO:0000256" key="5">
    <source>
        <dbReference type="ARBA" id="ARBA00023136"/>
    </source>
</evidence>
<dbReference type="PRINTS" id="PR00783">
    <property type="entry name" value="MINTRINSICP"/>
</dbReference>
<evidence type="ECO:0000313" key="8">
    <source>
        <dbReference type="EMBL" id="QIN85318.1"/>
    </source>
</evidence>
<feature type="transmembrane region" description="Helical" evidence="7">
    <location>
        <begin position="66"/>
        <end position="86"/>
    </location>
</feature>
<dbReference type="NCBIfam" id="TIGR00861">
    <property type="entry name" value="MIP"/>
    <property type="match status" value="1"/>
</dbReference>
<dbReference type="PANTHER" id="PTHR45724:SF13">
    <property type="entry name" value="AQUAPORIN NIP1-1-RELATED"/>
    <property type="match status" value="1"/>
</dbReference>
<feature type="transmembrane region" description="Helical" evidence="7">
    <location>
        <begin position="31"/>
        <end position="54"/>
    </location>
</feature>
<comment type="similarity">
    <text evidence="6">Belongs to the MIP/aquaporin (TC 1.A.8) family.</text>
</comment>
<name>A0A6G8QFT8_9ACTN</name>
<dbReference type="InterPro" id="IPR023271">
    <property type="entry name" value="Aquaporin-like"/>
</dbReference>
<dbReference type="KEGG" id="rub:GBA63_21200"/>
<comment type="subcellular location">
    <subcellularLocation>
        <location evidence="1">Membrane</location>
        <topology evidence="1">Multi-pass membrane protein</topology>
    </subcellularLocation>
</comment>
<dbReference type="InterPro" id="IPR022357">
    <property type="entry name" value="MIP_CS"/>
</dbReference>
<keyword evidence="5 7" id="KW-0472">Membrane</keyword>
<feature type="transmembrane region" description="Helical" evidence="7">
    <location>
        <begin position="227"/>
        <end position="245"/>
    </location>
</feature>
<dbReference type="AlphaFoldDB" id="A0A6G8QFT8"/>
<dbReference type="InterPro" id="IPR000425">
    <property type="entry name" value="MIP"/>
</dbReference>
<evidence type="ECO:0000256" key="6">
    <source>
        <dbReference type="RuleBase" id="RU000477"/>
    </source>
</evidence>
<dbReference type="SUPFAM" id="SSF81338">
    <property type="entry name" value="Aquaporin-like"/>
    <property type="match status" value="1"/>
</dbReference>
<evidence type="ECO:0000256" key="1">
    <source>
        <dbReference type="ARBA" id="ARBA00004141"/>
    </source>
</evidence>
<gene>
    <name evidence="8" type="ORF">GBA63_21200</name>
</gene>
<feature type="transmembrane region" description="Helical" evidence="7">
    <location>
        <begin position="187"/>
        <end position="207"/>
    </location>
</feature>
<dbReference type="PANTHER" id="PTHR45724">
    <property type="entry name" value="AQUAPORIN NIP2-1"/>
    <property type="match status" value="1"/>
</dbReference>
<organism evidence="8 9">
    <name type="scientific">Rubrobacter tropicus</name>
    <dbReference type="NCBI Taxonomy" id="2653851"/>
    <lineage>
        <taxon>Bacteria</taxon>
        <taxon>Bacillati</taxon>
        <taxon>Actinomycetota</taxon>
        <taxon>Rubrobacteria</taxon>
        <taxon>Rubrobacterales</taxon>
        <taxon>Rubrobacteraceae</taxon>
        <taxon>Rubrobacter</taxon>
    </lineage>
</organism>
<dbReference type="InterPro" id="IPR034294">
    <property type="entry name" value="Aquaporin_transptr"/>
</dbReference>
<evidence type="ECO:0000313" key="9">
    <source>
        <dbReference type="Proteomes" id="UP000501452"/>
    </source>
</evidence>
<evidence type="ECO:0000256" key="7">
    <source>
        <dbReference type="SAM" id="Phobius"/>
    </source>
</evidence>
<evidence type="ECO:0000256" key="3">
    <source>
        <dbReference type="ARBA" id="ARBA00022692"/>
    </source>
</evidence>
<sequence length="256" mass="26049">MQRRSARERSGSGSGTGLYGSQIGSNVLPAAVAELIGTFILVYTGTAVVVATVLERPITGLPYDSLAIPLAFGLVLVALVAALGHVSGAHLNPAITLGLAVTRKFPWNFVPAYIGAQLLGAILAAVATWITFGAEARNQVGLASPATGPGVGFLQAVLVEIFITFILVFVVISVATDERAPAGVAPIAVGFALAAAIFIGGPTTGAAVNPARALGPIIVAWNNWDLALIYIIGPIIGGILAAVLYDNFISRADAPG</sequence>
<evidence type="ECO:0000256" key="4">
    <source>
        <dbReference type="ARBA" id="ARBA00022989"/>
    </source>
</evidence>
<feature type="transmembrane region" description="Helical" evidence="7">
    <location>
        <begin position="107"/>
        <end position="132"/>
    </location>
</feature>
<evidence type="ECO:0000256" key="2">
    <source>
        <dbReference type="ARBA" id="ARBA00022448"/>
    </source>
</evidence>
<keyword evidence="9" id="KW-1185">Reference proteome</keyword>
<proteinExistence type="inferred from homology"/>
<dbReference type="EMBL" id="CP045119">
    <property type="protein sequence ID" value="QIN85318.1"/>
    <property type="molecule type" value="Genomic_DNA"/>
</dbReference>
<dbReference type="GO" id="GO:0015267">
    <property type="term" value="F:channel activity"/>
    <property type="evidence" value="ECO:0007669"/>
    <property type="project" value="InterPro"/>
</dbReference>
<dbReference type="Gene3D" id="1.20.1080.10">
    <property type="entry name" value="Glycerol uptake facilitator protein"/>
    <property type="match status" value="1"/>
</dbReference>
<accession>A0A6G8QFT8</accession>
<dbReference type="Proteomes" id="UP000501452">
    <property type="component" value="Chromosome"/>
</dbReference>
<reference evidence="8 9" key="1">
    <citation type="submission" date="2019-10" db="EMBL/GenBank/DDBJ databases">
        <title>Rubrobacter sp nov SCSIO 52090 isolated from a deep-sea sediment in the South China Sea.</title>
        <authorList>
            <person name="Chen R.W."/>
        </authorList>
    </citation>
    <scope>NUCLEOTIDE SEQUENCE [LARGE SCALE GENOMIC DNA]</scope>
    <source>
        <strain evidence="8 9">SCSIO 52909</strain>
    </source>
</reference>
<dbReference type="GO" id="GO:0016020">
    <property type="term" value="C:membrane"/>
    <property type="evidence" value="ECO:0007669"/>
    <property type="project" value="UniProtKB-SubCell"/>
</dbReference>
<feature type="transmembrane region" description="Helical" evidence="7">
    <location>
        <begin position="152"/>
        <end position="175"/>
    </location>
</feature>
<dbReference type="Pfam" id="PF00230">
    <property type="entry name" value="MIP"/>
    <property type="match status" value="1"/>
</dbReference>
<protein>
    <submittedName>
        <fullName evidence="8">MIP family channel protein</fullName>
    </submittedName>
</protein>